<dbReference type="AlphaFoldDB" id="A0A367RJ81"/>
<reference evidence="1" key="1">
    <citation type="submission" date="2016-04" db="EMBL/GenBank/DDBJ databases">
        <authorList>
            <person name="Tabuchi Yagui T.R."/>
        </authorList>
    </citation>
    <scope>NUCLEOTIDE SEQUENCE [LARGE SCALE GENOMIC DNA]</scope>
    <source>
        <strain evidence="1">NIES-26</strain>
    </source>
</reference>
<keyword evidence="2" id="KW-1185">Reference proteome</keyword>
<proteinExistence type="predicted"/>
<protein>
    <submittedName>
        <fullName evidence="1">Uncharacterized protein</fullName>
    </submittedName>
</protein>
<accession>A0A367RJ81</accession>
<organism evidence="1 2">
    <name type="scientific">Nostoc minutum NIES-26</name>
    <dbReference type="NCBI Taxonomy" id="1844469"/>
    <lineage>
        <taxon>Bacteria</taxon>
        <taxon>Bacillati</taxon>
        <taxon>Cyanobacteriota</taxon>
        <taxon>Cyanophyceae</taxon>
        <taxon>Nostocales</taxon>
        <taxon>Nostocaceae</taxon>
        <taxon>Nostoc</taxon>
    </lineage>
</organism>
<gene>
    <name evidence="1" type="ORF">A6770_16240</name>
</gene>
<dbReference type="EMBL" id="LXQD01000153">
    <property type="protein sequence ID" value="RCJ35372.1"/>
    <property type="molecule type" value="Genomic_DNA"/>
</dbReference>
<evidence type="ECO:0000313" key="1">
    <source>
        <dbReference type="EMBL" id="RCJ35372.1"/>
    </source>
</evidence>
<comment type="caution">
    <text evidence="1">The sequence shown here is derived from an EMBL/GenBank/DDBJ whole genome shotgun (WGS) entry which is preliminary data.</text>
</comment>
<evidence type="ECO:0000313" key="2">
    <source>
        <dbReference type="Proteomes" id="UP000252107"/>
    </source>
</evidence>
<dbReference type="Proteomes" id="UP000252107">
    <property type="component" value="Unassembled WGS sequence"/>
</dbReference>
<name>A0A367RJ81_9NOSO</name>
<sequence>MPLFCFLLLCITPLQQLAEVEAGSREVATTSLTRLRTKLPRDYSYGFGKGAGGSGISLTGHGGGLVYMTFWKSLLKPTRSLEFFFLAIEITFMYY</sequence>